<evidence type="ECO:0000313" key="2">
    <source>
        <dbReference type="WBParaSite" id="nRc.2.0.1.t17752-RA"/>
    </source>
</evidence>
<sequence length="34" mass="3831">MLMRNILFVVKLSCAISTAKKLHTSLSEHCTQLI</sequence>
<organism evidence="1 2">
    <name type="scientific">Romanomermis culicivorax</name>
    <name type="common">Nematode worm</name>
    <dbReference type="NCBI Taxonomy" id="13658"/>
    <lineage>
        <taxon>Eukaryota</taxon>
        <taxon>Metazoa</taxon>
        <taxon>Ecdysozoa</taxon>
        <taxon>Nematoda</taxon>
        <taxon>Enoplea</taxon>
        <taxon>Dorylaimia</taxon>
        <taxon>Mermithida</taxon>
        <taxon>Mermithoidea</taxon>
        <taxon>Mermithidae</taxon>
        <taxon>Romanomermis</taxon>
    </lineage>
</organism>
<dbReference type="Proteomes" id="UP000887565">
    <property type="component" value="Unplaced"/>
</dbReference>
<keyword evidence="1" id="KW-1185">Reference proteome</keyword>
<reference evidence="2" key="1">
    <citation type="submission" date="2022-11" db="UniProtKB">
        <authorList>
            <consortium name="WormBaseParasite"/>
        </authorList>
    </citation>
    <scope>IDENTIFICATION</scope>
</reference>
<proteinExistence type="predicted"/>
<evidence type="ECO:0000313" key="1">
    <source>
        <dbReference type="Proteomes" id="UP000887565"/>
    </source>
</evidence>
<dbReference type="AlphaFoldDB" id="A0A915IVA7"/>
<name>A0A915IVA7_ROMCU</name>
<dbReference type="WBParaSite" id="nRc.2.0.1.t17752-RA">
    <property type="protein sequence ID" value="nRc.2.0.1.t17752-RA"/>
    <property type="gene ID" value="nRc.2.0.1.g17752"/>
</dbReference>
<protein>
    <submittedName>
        <fullName evidence="2">Uncharacterized protein</fullName>
    </submittedName>
</protein>
<accession>A0A915IVA7</accession>